<dbReference type="InterPro" id="IPR036237">
    <property type="entry name" value="Xyl_isomerase-like_sf"/>
</dbReference>
<comment type="caution">
    <text evidence="3">The sequence shown here is derived from an EMBL/GenBank/DDBJ whole genome shotgun (WGS) entry which is preliminary data.</text>
</comment>
<dbReference type="InterPro" id="IPR013022">
    <property type="entry name" value="Xyl_isomerase-like_TIM-brl"/>
</dbReference>
<organism evidence="3 4">
    <name type="scientific">Rhodocytophaga aerolata</name>
    <dbReference type="NCBI Taxonomy" id="455078"/>
    <lineage>
        <taxon>Bacteria</taxon>
        <taxon>Pseudomonadati</taxon>
        <taxon>Bacteroidota</taxon>
        <taxon>Cytophagia</taxon>
        <taxon>Cytophagales</taxon>
        <taxon>Rhodocytophagaceae</taxon>
        <taxon>Rhodocytophaga</taxon>
    </lineage>
</organism>
<proteinExistence type="predicted"/>
<dbReference type="GO" id="GO:0016853">
    <property type="term" value="F:isomerase activity"/>
    <property type="evidence" value="ECO:0007669"/>
    <property type="project" value="UniProtKB-KW"/>
</dbReference>
<keyword evidence="4" id="KW-1185">Reference proteome</keyword>
<protein>
    <submittedName>
        <fullName evidence="3">Sugar phosphate isomerase/epimerase</fullName>
    </submittedName>
</protein>
<feature type="chain" id="PRO_5046234324" evidence="1">
    <location>
        <begin position="32"/>
        <end position="294"/>
    </location>
</feature>
<dbReference type="Gene3D" id="3.20.20.150">
    <property type="entry name" value="Divalent-metal-dependent TIM barrel enzymes"/>
    <property type="match status" value="1"/>
</dbReference>
<dbReference type="RefSeq" id="WP_378410466.1">
    <property type="nucleotide sequence ID" value="NZ_JBHSMY010000010.1"/>
</dbReference>
<evidence type="ECO:0000256" key="1">
    <source>
        <dbReference type="SAM" id="SignalP"/>
    </source>
</evidence>
<accession>A0ABT8R5D0</accession>
<evidence type="ECO:0000259" key="2">
    <source>
        <dbReference type="Pfam" id="PF01261"/>
    </source>
</evidence>
<feature type="domain" description="Xylose isomerase-like TIM barrel" evidence="2">
    <location>
        <begin position="60"/>
        <end position="291"/>
    </location>
</feature>
<feature type="signal peptide" evidence="1">
    <location>
        <begin position="1"/>
        <end position="31"/>
    </location>
</feature>
<dbReference type="EMBL" id="JAUKPO010000006">
    <property type="protein sequence ID" value="MDO1447306.1"/>
    <property type="molecule type" value="Genomic_DNA"/>
</dbReference>
<keyword evidence="3" id="KW-0413">Isomerase</keyword>
<dbReference type="InterPro" id="IPR050312">
    <property type="entry name" value="IolE/XylAMocC-like"/>
</dbReference>
<dbReference type="Pfam" id="PF01261">
    <property type="entry name" value="AP_endonuc_2"/>
    <property type="match status" value="1"/>
</dbReference>
<evidence type="ECO:0000313" key="4">
    <source>
        <dbReference type="Proteomes" id="UP001168528"/>
    </source>
</evidence>
<name>A0ABT8R5D0_9BACT</name>
<evidence type="ECO:0000313" key="3">
    <source>
        <dbReference type="EMBL" id="MDO1447306.1"/>
    </source>
</evidence>
<keyword evidence="1" id="KW-0732">Signal</keyword>
<sequence length="294" mass="33841">MKHFMVANKYSYYKLLICSFIISLAALPAVAQKKGTFTQEVGLQLYSLRHEFPKDVEGTLAKIKEMGIRQIEGGGTYKLSQEEYKALLEKYGLEMASMGFGYERYNEDIEGVIKDAKAMGAKYVMCAWIPHKGDDFTIEDTKKAAQDFNKWGEKLKANGIQFCYHTHGYEFRPYENGTLFDYLVKNTNPEYVSYEMDVYWVAHPGQDPLKLLRKYPNRFSMMHLKDMKKGVKGDLTGHSPDEWNVPIGTGQIDYKTLLPEAQRLGVKYYFIEDEHPNAIEQIPVSLKYIKSLAK</sequence>
<dbReference type="SUPFAM" id="SSF51658">
    <property type="entry name" value="Xylose isomerase-like"/>
    <property type="match status" value="1"/>
</dbReference>
<dbReference type="PANTHER" id="PTHR12110">
    <property type="entry name" value="HYDROXYPYRUVATE ISOMERASE"/>
    <property type="match status" value="1"/>
</dbReference>
<gene>
    <name evidence="3" type="ORF">Q0590_13640</name>
</gene>
<dbReference type="Proteomes" id="UP001168528">
    <property type="component" value="Unassembled WGS sequence"/>
</dbReference>
<dbReference type="PANTHER" id="PTHR12110:SF41">
    <property type="entry name" value="INOSOSE DEHYDRATASE"/>
    <property type="match status" value="1"/>
</dbReference>
<reference evidence="3" key="1">
    <citation type="submission" date="2023-07" db="EMBL/GenBank/DDBJ databases">
        <title>The genome sequence of Rhodocytophaga aerolata KACC 12507.</title>
        <authorList>
            <person name="Zhang X."/>
        </authorList>
    </citation>
    <scope>NUCLEOTIDE SEQUENCE</scope>
    <source>
        <strain evidence="3">KACC 12507</strain>
    </source>
</reference>